<reference evidence="1 2" key="1">
    <citation type="submission" date="2018-07" db="EMBL/GenBank/DDBJ databases">
        <title>Genome sequence of Azospirillum sp. ATCC 49961.</title>
        <authorList>
            <person name="Sant'Anna F.H."/>
            <person name="Baldani J.I."/>
            <person name="Zilli J.E."/>
            <person name="Reis V.M."/>
            <person name="Hartmann A."/>
            <person name="Cruz L."/>
            <person name="de Souza E.M."/>
            <person name="de Oliveira Pedrosa F."/>
            <person name="Passaglia L.M.P."/>
        </authorList>
    </citation>
    <scope>NUCLEOTIDE SEQUENCE [LARGE SCALE GENOMIC DNA]</scope>
    <source>
        <strain evidence="1 2">ATCC 49961</strain>
    </source>
</reference>
<protein>
    <submittedName>
        <fullName evidence="1">Uncharacterized protein</fullName>
    </submittedName>
</protein>
<dbReference type="EMBL" id="QOKW01000022">
    <property type="protein sequence ID" value="KAA0677641.1"/>
    <property type="molecule type" value="Genomic_DNA"/>
</dbReference>
<proteinExistence type="predicted"/>
<sequence length="140" mass="16324">MDAFRRKHSETYWFPVSYGDENLWAKSADLIVMRTLQRVAFSDAPEVSPGYRVFELVETRIGTAFRFEISHKKDKPISRRPTTYDRITGQSLWNYRFGPDAEEQFEKSVLRYRESDKWTEIDAARLIDAPASELPGLEVA</sequence>
<keyword evidence="2" id="KW-1185">Reference proteome</keyword>
<evidence type="ECO:0000313" key="1">
    <source>
        <dbReference type="EMBL" id="KAA0677641.1"/>
    </source>
</evidence>
<dbReference type="AlphaFoldDB" id="A0A9W7KQE3"/>
<dbReference type="Proteomes" id="UP000480854">
    <property type="component" value="Unassembled WGS sequence"/>
</dbReference>
<accession>A0A9W7KQE3</accession>
<comment type="caution">
    <text evidence="1">The sequence shown here is derived from an EMBL/GenBank/DDBJ whole genome shotgun (WGS) entry which is preliminary data.</text>
</comment>
<organism evidence="1 2">
    <name type="scientific">Roseomonas genomospecies 6</name>
    <dbReference type="NCBI Taxonomy" id="214106"/>
    <lineage>
        <taxon>Bacteria</taxon>
        <taxon>Pseudomonadati</taxon>
        <taxon>Pseudomonadota</taxon>
        <taxon>Alphaproteobacteria</taxon>
        <taxon>Acetobacterales</taxon>
        <taxon>Roseomonadaceae</taxon>
        <taxon>Roseomonas</taxon>
    </lineage>
</organism>
<evidence type="ECO:0000313" key="2">
    <source>
        <dbReference type="Proteomes" id="UP000480854"/>
    </source>
</evidence>
<gene>
    <name evidence="1" type="ORF">DS843_22650</name>
</gene>
<name>A0A9W7KQE3_9PROT</name>